<evidence type="ECO:0000256" key="2">
    <source>
        <dbReference type="ARBA" id="ARBA00023016"/>
    </source>
</evidence>
<comment type="caution">
    <text evidence="5">The sequence shown here is derived from an EMBL/GenBank/DDBJ whole genome shotgun (WGS) entry which is preliminary data.</text>
</comment>
<dbReference type="GO" id="GO:0003700">
    <property type="term" value="F:DNA-binding transcription factor activity"/>
    <property type="evidence" value="ECO:0007669"/>
    <property type="project" value="InterPro"/>
</dbReference>
<dbReference type="InterPro" id="IPR010542">
    <property type="entry name" value="Vert_HSTF_C"/>
</dbReference>
<keyword evidence="3" id="KW-0804">Transcription</keyword>
<name>A0AA41T8G3_SCICA</name>
<keyword evidence="6" id="KW-1185">Reference proteome</keyword>
<keyword evidence="1" id="KW-0805">Transcription regulation</keyword>
<dbReference type="Proteomes" id="UP001166674">
    <property type="component" value="Unassembled WGS sequence"/>
</dbReference>
<gene>
    <name evidence="5" type="ORF">SUZIE_200495</name>
</gene>
<organism evidence="5 6">
    <name type="scientific">Sciurus carolinensis</name>
    <name type="common">Eastern gray squirrel</name>
    <dbReference type="NCBI Taxonomy" id="30640"/>
    <lineage>
        <taxon>Eukaryota</taxon>
        <taxon>Metazoa</taxon>
        <taxon>Chordata</taxon>
        <taxon>Craniata</taxon>
        <taxon>Vertebrata</taxon>
        <taxon>Euteleostomi</taxon>
        <taxon>Mammalia</taxon>
        <taxon>Eutheria</taxon>
        <taxon>Euarchontoglires</taxon>
        <taxon>Glires</taxon>
        <taxon>Rodentia</taxon>
        <taxon>Sciuromorpha</taxon>
        <taxon>Sciuridae</taxon>
        <taxon>Sciurinae</taxon>
        <taxon>Sciurini</taxon>
        <taxon>Sciurus</taxon>
    </lineage>
</organism>
<evidence type="ECO:0000256" key="1">
    <source>
        <dbReference type="ARBA" id="ARBA00023015"/>
    </source>
</evidence>
<evidence type="ECO:0000313" key="6">
    <source>
        <dbReference type="Proteomes" id="UP001166674"/>
    </source>
</evidence>
<dbReference type="AlphaFoldDB" id="A0AA41T8G3"/>
<evidence type="ECO:0000256" key="3">
    <source>
        <dbReference type="ARBA" id="ARBA00023163"/>
    </source>
</evidence>
<reference evidence="5" key="1">
    <citation type="submission" date="2020-03" db="EMBL/GenBank/DDBJ databases">
        <title>Studies in the Genomics of Life Span.</title>
        <authorList>
            <person name="Glass D."/>
        </authorList>
    </citation>
    <scope>NUCLEOTIDE SEQUENCE</scope>
    <source>
        <strain evidence="5">SUZIE</strain>
        <tissue evidence="5">Muscle</tissue>
    </source>
</reference>
<dbReference type="GO" id="GO:0003677">
    <property type="term" value="F:DNA binding"/>
    <property type="evidence" value="ECO:0007669"/>
    <property type="project" value="InterPro"/>
</dbReference>
<accession>A0AA41T8G3</accession>
<keyword evidence="2 5" id="KW-0346">Stress response</keyword>
<feature type="domain" description="Vertebrate heat shock transcription factor C-terminal" evidence="4">
    <location>
        <begin position="3"/>
        <end position="100"/>
    </location>
</feature>
<proteinExistence type="predicted"/>
<evidence type="ECO:0000259" key="4">
    <source>
        <dbReference type="Pfam" id="PF06546"/>
    </source>
</evidence>
<dbReference type="EMBL" id="JAATJV010427500">
    <property type="protein sequence ID" value="MBZ3888946.1"/>
    <property type="molecule type" value="Genomic_DNA"/>
</dbReference>
<evidence type="ECO:0000313" key="5">
    <source>
        <dbReference type="EMBL" id="MBZ3888946.1"/>
    </source>
</evidence>
<dbReference type="Pfam" id="PF06546">
    <property type="entry name" value="Vert_HS_TF"/>
    <property type="match status" value="1"/>
</dbReference>
<protein>
    <submittedName>
        <fullName evidence="5">Heat shock factor protein 2</fullName>
    </submittedName>
</protein>
<sequence>MNPTDYVNNTKFENKGLEATKHNVVQPVSGEGRKSIPDKQLSQHTAFPLLAFLDGNPTSAVDQGSTTASSKVMFSVDKPIEVDELLDSSLDPEPTQSKLVHLDQLTEAEASEATLFYLHELALAALDSDMPLLDS</sequence>